<comment type="caution">
    <text evidence="1">The sequence shown here is derived from an EMBL/GenBank/DDBJ whole genome shotgun (WGS) entry which is preliminary data.</text>
</comment>
<dbReference type="Proteomes" id="UP001595859">
    <property type="component" value="Unassembled WGS sequence"/>
</dbReference>
<dbReference type="InterPro" id="IPR009218">
    <property type="entry name" value="HD_phosphohydro"/>
</dbReference>
<organism evidence="1 2">
    <name type="scientific">Actinophytocola glycyrrhizae</name>
    <dbReference type="NCBI Taxonomy" id="2044873"/>
    <lineage>
        <taxon>Bacteria</taxon>
        <taxon>Bacillati</taxon>
        <taxon>Actinomycetota</taxon>
        <taxon>Actinomycetes</taxon>
        <taxon>Pseudonocardiales</taxon>
        <taxon>Pseudonocardiaceae</taxon>
    </lineage>
</organism>
<keyword evidence="2" id="KW-1185">Reference proteome</keyword>
<name>A0ABV9SFF5_9PSEU</name>
<dbReference type="Gene3D" id="1.10.3210.10">
    <property type="entry name" value="Hypothetical protein af1432"/>
    <property type="match status" value="1"/>
</dbReference>
<dbReference type="EMBL" id="JBHSIS010000022">
    <property type="protein sequence ID" value="MFC4858076.1"/>
    <property type="molecule type" value="Genomic_DNA"/>
</dbReference>
<dbReference type="SUPFAM" id="SSF109604">
    <property type="entry name" value="HD-domain/PDEase-like"/>
    <property type="match status" value="1"/>
</dbReference>
<proteinExistence type="predicted"/>
<evidence type="ECO:0008006" key="3">
    <source>
        <dbReference type="Google" id="ProtNLM"/>
    </source>
</evidence>
<evidence type="ECO:0000313" key="2">
    <source>
        <dbReference type="Proteomes" id="UP001595859"/>
    </source>
</evidence>
<protein>
    <recommendedName>
        <fullName evidence="3">Metal-dependent HD superfamily phosphohydrolase</fullName>
    </recommendedName>
</protein>
<reference evidence="2" key="1">
    <citation type="journal article" date="2019" name="Int. J. Syst. Evol. Microbiol.">
        <title>The Global Catalogue of Microorganisms (GCM) 10K type strain sequencing project: providing services to taxonomists for standard genome sequencing and annotation.</title>
        <authorList>
            <consortium name="The Broad Institute Genomics Platform"/>
            <consortium name="The Broad Institute Genome Sequencing Center for Infectious Disease"/>
            <person name="Wu L."/>
            <person name="Ma J."/>
        </authorList>
    </citation>
    <scope>NUCLEOTIDE SEQUENCE [LARGE SCALE GENOMIC DNA]</scope>
    <source>
        <strain evidence="2">ZS-22-S1</strain>
    </source>
</reference>
<dbReference type="PANTHER" id="PTHR21174:SF0">
    <property type="entry name" value="HD PHOSPHOHYDROLASE FAMILY PROTEIN-RELATED"/>
    <property type="match status" value="1"/>
</dbReference>
<dbReference type="PANTHER" id="PTHR21174">
    <property type="match status" value="1"/>
</dbReference>
<dbReference type="RefSeq" id="WP_378060272.1">
    <property type="nucleotide sequence ID" value="NZ_JBHSIS010000022.1"/>
</dbReference>
<sequence length="195" mass="21194">MDWDEAVRTLGGTPAPTGLAERYAEPHRKYHDRTHAGQVVRDAVALTEGRDRALVALAAWAHDVVYEGRPGDDERASAAWARTHLTAAGLAEADVARVEGLVLATLDHTAPPGDRVAQALLDADLAVLAATQADYERYRQAVRAEYAHVTDDQWRTGRAAVLRSLLAKDPLYLLATDWEPAARRNLAAELASLEA</sequence>
<dbReference type="PIRSF" id="PIRSF035170">
    <property type="entry name" value="HD_phosphohydro"/>
    <property type="match status" value="1"/>
</dbReference>
<evidence type="ECO:0000313" key="1">
    <source>
        <dbReference type="EMBL" id="MFC4858076.1"/>
    </source>
</evidence>
<accession>A0ABV9SFF5</accession>
<gene>
    <name evidence="1" type="ORF">ACFPCV_31640</name>
</gene>